<name>A0A2N1NLD9_9GLOM</name>
<gene>
    <name evidence="1" type="ORF">RhiirC2_774429</name>
</gene>
<dbReference type="VEuPathDB" id="FungiDB:RhiirFUN_000342"/>
<dbReference type="SUPFAM" id="SSF53098">
    <property type="entry name" value="Ribonuclease H-like"/>
    <property type="match status" value="1"/>
</dbReference>
<dbReference type="AlphaFoldDB" id="A0A2N1NLD9"/>
<sequence length="215" mass="24914">MEDIIRLPCTAYMLQLVMGKGLIPAEVLVARAKRLMLFFTSPKQTIHENLEENDSHLRIILDVPTRWNFFYLAWIRLLKIQNLIDIMASSLSINSNPQARKDEAIDLLGDSIYATISFMHQALQIIKQDICSLTKESVNIVLTILDIVFDKDVEYVDSSEDEINTIMNHYWNIPNDCAMIGILLDSRCKELRFSSNRLKVQSQKKLRSIYENYID</sequence>
<organism evidence="1 2">
    <name type="scientific">Rhizophagus irregularis</name>
    <dbReference type="NCBI Taxonomy" id="588596"/>
    <lineage>
        <taxon>Eukaryota</taxon>
        <taxon>Fungi</taxon>
        <taxon>Fungi incertae sedis</taxon>
        <taxon>Mucoromycota</taxon>
        <taxon>Glomeromycotina</taxon>
        <taxon>Glomeromycetes</taxon>
        <taxon>Glomerales</taxon>
        <taxon>Glomeraceae</taxon>
        <taxon>Rhizophagus</taxon>
    </lineage>
</organism>
<protein>
    <submittedName>
        <fullName evidence="1">Uncharacterized protein</fullName>
    </submittedName>
</protein>
<dbReference type="InterPro" id="IPR012337">
    <property type="entry name" value="RNaseH-like_sf"/>
</dbReference>
<dbReference type="VEuPathDB" id="FungiDB:RhiirA1_484431"/>
<evidence type="ECO:0000313" key="1">
    <source>
        <dbReference type="EMBL" id="PKK74737.1"/>
    </source>
</evidence>
<proteinExistence type="predicted"/>
<reference evidence="1 2" key="2">
    <citation type="submission" date="2017-10" db="EMBL/GenBank/DDBJ databases">
        <title>Extensive intraspecific genome diversity in a model arbuscular mycorrhizal fungus.</title>
        <authorList>
            <person name="Chen E.C.H."/>
            <person name="Morin E."/>
            <person name="Baudet D."/>
            <person name="Noel J."/>
            <person name="Ndikumana S."/>
            <person name="Charron P."/>
            <person name="St-Onge C."/>
            <person name="Giorgi J."/>
            <person name="Grigoriev I.V."/>
            <person name="Roux C."/>
            <person name="Martin F.M."/>
            <person name="Corradi N."/>
        </authorList>
    </citation>
    <scope>NUCLEOTIDE SEQUENCE [LARGE SCALE GENOMIC DNA]</scope>
    <source>
        <strain evidence="1 2">C2</strain>
    </source>
</reference>
<evidence type="ECO:0000313" key="2">
    <source>
        <dbReference type="Proteomes" id="UP000233469"/>
    </source>
</evidence>
<dbReference type="EMBL" id="LLXL01000285">
    <property type="protein sequence ID" value="PKK74737.1"/>
    <property type="molecule type" value="Genomic_DNA"/>
</dbReference>
<accession>A0A2N1NLD9</accession>
<comment type="caution">
    <text evidence="1">The sequence shown here is derived from an EMBL/GenBank/DDBJ whole genome shotgun (WGS) entry which is preliminary data.</text>
</comment>
<dbReference type="VEuPathDB" id="FungiDB:RhiirFUN_000341"/>
<dbReference type="VEuPathDB" id="FungiDB:FUN_016104"/>
<dbReference type="Proteomes" id="UP000233469">
    <property type="component" value="Unassembled WGS sequence"/>
</dbReference>
<reference evidence="1 2" key="1">
    <citation type="submission" date="2016-04" db="EMBL/GenBank/DDBJ databases">
        <title>Genome analyses suggest a sexual origin of heterokaryosis in a supposedly ancient asexual fungus.</title>
        <authorList>
            <person name="Ropars J."/>
            <person name="Sedzielewska K."/>
            <person name="Noel J."/>
            <person name="Charron P."/>
            <person name="Farinelli L."/>
            <person name="Marton T."/>
            <person name="Kruger M."/>
            <person name="Pelin A."/>
            <person name="Brachmann A."/>
            <person name="Corradi N."/>
        </authorList>
    </citation>
    <scope>NUCLEOTIDE SEQUENCE [LARGE SCALE GENOMIC DNA]</scope>
    <source>
        <strain evidence="1 2">C2</strain>
    </source>
</reference>